<dbReference type="InterPro" id="IPR018076">
    <property type="entry name" value="T2SS_GspF_dom"/>
</dbReference>
<evidence type="ECO:0000256" key="1">
    <source>
        <dbReference type="ARBA" id="ARBA00004651"/>
    </source>
</evidence>
<evidence type="ECO:0000256" key="2">
    <source>
        <dbReference type="ARBA" id="ARBA00022475"/>
    </source>
</evidence>
<dbReference type="KEGG" id="tmk:QGN29_13915"/>
<protein>
    <submittedName>
        <fullName evidence="8">Type II secretion system F family protein</fullName>
    </submittedName>
</protein>
<keyword evidence="5 6" id="KW-0472">Membrane</keyword>
<keyword evidence="2" id="KW-1003">Cell membrane</keyword>
<feature type="domain" description="Type II secretion system protein GspF" evidence="7">
    <location>
        <begin position="184"/>
        <end position="312"/>
    </location>
</feature>
<dbReference type="AlphaFoldDB" id="A0AA52EHK1"/>
<evidence type="ECO:0000256" key="3">
    <source>
        <dbReference type="ARBA" id="ARBA00022692"/>
    </source>
</evidence>
<dbReference type="EMBL" id="CP123872">
    <property type="protein sequence ID" value="WND02644.1"/>
    <property type="molecule type" value="Genomic_DNA"/>
</dbReference>
<evidence type="ECO:0000256" key="4">
    <source>
        <dbReference type="ARBA" id="ARBA00022989"/>
    </source>
</evidence>
<evidence type="ECO:0000313" key="9">
    <source>
        <dbReference type="Proteomes" id="UP001268683"/>
    </source>
</evidence>
<dbReference type="GO" id="GO:0005886">
    <property type="term" value="C:plasma membrane"/>
    <property type="evidence" value="ECO:0007669"/>
    <property type="project" value="UniProtKB-SubCell"/>
</dbReference>
<sequence>MEALSTSLGIPLAELLSYVAGLAAAVVLFSIYASGLVSDPMRGRLKGLEERKDALKSGLVTSKKRQSNIKRTDGVSSLRSIAEKLKLLQNEQTQKITQTLAQAGFRSKDSLVIYQFSRLVMPILFGLIAVILFYGVGVMDGWAKFYPLLSVAFVFLGLKAPDIYVSNVKSKRVSAIRMALPDALDLLVVCAEAGLTLDAAMKRVATELAKASPELAEEFQIAAIELGFLPDRRQALINLSERVDVPALRGVVTTLVQSEKYGTPLATSLRVLSAEFRNERLMLAEEKAAKLPATLTVPLILFILPVLFIVLMGPATCQMVDNFINRA</sequence>
<keyword evidence="4 6" id="KW-1133">Transmembrane helix</keyword>
<dbReference type="Proteomes" id="UP001268683">
    <property type="component" value="Chromosome"/>
</dbReference>
<feature type="transmembrane region" description="Helical" evidence="6">
    <location>
        <begin position="116"/>
        <end position="139"/>
    </location>
</feature>
<gene>
    <name evidence="8" type="ORF">QGN29_13915</name>
</gene>
<evidence type="ECO:0000259" key="7">
    <source>
        <dbReference type="Pfam" id="PF00482"/>
    </source>
</evidence>
<dbReference type="PANTHER" id="PTHR35007">
    <property type="entry name" value="INTEGRAL MEMBRANE PROTEIN-RELATED"/>
    <property type="match status" value="1"/>
</dbReference>
<keyword evidence="9" id="KW-1185">Reference proteome</keyword>
<reference evidence="8" key="1">
    <citation type="submission" date="2023-04" db="EMBL/GenBank/DDBJ databases">
        <title>Complete genome sequence of Temperatibacter marinus.</title>
        <authorList>
            <person name="Rong J.-C."/>
            <person name="Yi M.-L."/>
            <person name="Zhao Q."/>
        </authorList>
    </citation>
    <scope>NUCLEOTIDE SEQUENCE</scope>
    <source>
        <strain evidence="8">NBRC 110045</strain>
    </source>
</reference>
<evidence type="ECO:0000256" key="5">
    <source>
        <dbReference type="ARBA" id="ARBA00023136"/>
    </source>
</evidence>
<name>A0AA52EHK1_9PROT</name>
<dbReference type="PANTHER" id="PTHR35007:SF2">
    <property type="entry name" value="PILUS ASSEMBLE PROTEIN"/>
    <property type="match status" value="1"/>
</dbReference>
<evidence type="ECO:0000313" key="8">
    <source>
        <dbReference type="EMBL" id="WND02644.1"/>
    </source>
</evidence>
<comment type="subcellular location">
    <subcellularLocation>
        <location evidence="1">Cell membrane</location>
        <topology evidence="1">Multi-pass membrane protein</topology>
    </subcellularLocation>
</comment>
<keyword evidence="3 6" id="KW-0812">Transmembrane</keyword>
<proteinExistence type="predicted"/>
<organism evidence="8 9">
    <name type="scientific">Temperatibacter marinus</name>
    <dbReference type="NCBI Taxonomy" id="1456591"/>
    <lineage>
        <taxon>Bacteria</taxon>
        <taxon>Pseudomonadati</taxon>
        <taxon>Pseudomonadota</taxon>
        <taxon>Alphaproteobacteria</taxon>
        <taxon>Kordiimonadales</taxon>
        <taxon>Temperatibacteraceae</taxon>
        <taxon>Temperatibacter</taxon>
    </lineage>
</organism>
<feature type="transmembrane region" description="Helical" evidence="6">
    <location>
        <begin position="291"/>
        <end position="313"/>
    </location>
</feature>
<evidence type="ECO:0000256" key="6">
    <source>
        <dbReference type="SAM" id="Phobius"/>
    </source>
</evidence>
<feature type="transmembrane region" description="Helical" evidence="6">
    <location>
        <begin position="15"/>
        <end position="37"/>
    </location>
</feature>
<accession>A0AA52EHK1</accession>
<feature type="transmembrane region" description="Helical" evidence="6">
    <location>
        <begin position="145"/>
        <end position="165"/>
    </location>
</feature>
<dbReference type="RefSeq" id="WP_310798480.1">
    <property type="nucleotide sequence ID" value="NZ_CP123872.1"/>
</dbReference>
<dbReference type="Pfam" id="PF00482">
    <property type="entry name" value="T2SSF"/>
    <property type="match status" value="1"/>
</dbReference>